<name>A0AAV5JXW3_9ROSI</name>
<sequence>MNYGVCVVGSIGIELDYDFYGALQEVIQIEYFGSIHRQAIILFKHDWYEIPLAQGVRVNKKHQLVDINPRRYLRSYELFILASQARQVYHTPCPSINHQKKGWVAALKIRAKSIIEALENEVSHQEGLAPYYQDDDPPIPHPINICGISYELVQHYDGTLIEVHEEVDGGEDIGEEDDEGEWEDFETFDEENMEAYISKNDSSDE</sequence>
<proteinExistence type="predicted"/>
<gene>
    <name evidence="2" type="ORF">SLEP1_g27560</name>
</gene>
<keyword evidence="3" id="KW-1185">Reference proteome</keyword>
<dbReference type="InterPro" id="IPR025312">
    <property type="entry name" value="DUF4216"/>
</dbReference>
<comment type="caution">
    <text evidence="2">The sequence shown here is derived from an EMBL/GenBank/DDBJ whole genome shotgun (WGS) entry which is preliminary data.</text>
</comment>
<dbReference type="PANTHER" id="PTHR48258:SF3">
    <property type="entry name" value="FK506-BINDING PROTEIN 4-LIKE ISOFORM X1"/>
    <property type="match status" value="1"/>
</dbReference>
<dbReference type="PANTHER" id="PTHR48258">
    <property type="entry name" value="DUF4218 DOMAIN-CONTAINING PROTEIN-RELATED"/>
    <property type="match status" value="1"/>
</dbReference>
<dbReference type="Proteomes" id="UP001054252">
    <property type="component" value="Unassembled WGS sequence"/>
</dbReference>
<evidence type="ECO:0000313" key="2">
    <source>
        <dbReference type="EMBL" id="GKV17000.1"/>
    </source>
</evidence>
<evidence type="ECO:0000313" key="3">
    <source>
        <dbReference type="Proteomes" id="UP001054252"/>
    </source>
</evidence>
<reference evidence="2 3" key="1">
    <citation type="journal article" date="2021" name="Commun. Biol.">
        <title>The genome of Shorea leprosula (Dipterocarpaceae) highlights the ecological relevance of drought in aseasonal tropical rainforests.</title>
        <authorList>
            <person name="Ng K.K.S."/>
            <person name="Kobayashi M.J."/>
            <person name="Fawcett J.A."/>
            <person name="Hatakeyama M."/>
            <person name="Paape T."/>
            <person name="Ng C.H."/>
            <person name="Ang C.C."/>
            <person name="Tnah L.H."/>
            <person name="Lee C.T."/>
            <person name="Nishiyama T."/>
            <person name="Sese J."/>
            <person name="O'Brien M.J."/>
            <person name="Copetti D."/>
            <person name="Mohd Noor M.I."/>
            <person name="Ong R.C."/>
            <person name="Putra M."/>
            <person name="Sireger I.Z."/>
            <person name="Indrioko S."/>
            <person name="Kosugi Y."/>
            <person name="Izuno A."/>
            <person name="Isagi Y."/>
            <person name="Lee S.L."/>
            <person name="Shimizu K.K."/>
        </authorList>
    </citation>
    <scope>NUCLEOTIDE SEQUENCE [LARGE SCALE GENOMIC DNA]</scope>
    <source>
        <strain evidence="2">214</strain>
    </source>
</reference>
<accession>A0AAV5JXW3</accession>
<feature type="domain" description="DUF4216" evidence="1">
    <location>
        <begin position="27"/>
        <end position="103"/>
    </location>
</feature>
<dbReference type="AlphaFoldDB" id="A0AAV5JXW3"/>
<organism evidence="2 3">
    <name type="scientific">Rubroshorea leprosula</name>
    <dbReference type="NCBI Taxonomy" id="152421"/>
    <lineage>
        <taxon>Eukaryota</taxon>
        <taxon>Viridiplantae</taxon>
        <taxon>Streptophyta</taxon>
        <taxon>Embryophyta</taxon>
        <taxon>Tracheophyta</taxon>
        <taxon>Spermatophyta</taxon>
        <taxon>Magnoliopsida</taxon>
        <taxon>eudicotyledons</taxon>
        <taxon>Gunneridae</taxon>
        <taxon>Pentapetalae</taxon>
        <taxon>rosids</taxon>
        <taxon>malvids</taxon>
        <taxon>Malvales</taxon>
        <taxon>Dipterocarpaceae</taxon>
        <taxon>Rubroshorea</taxon>
    </lineage>
</organism>
<dbReference type="EMBL" id="BPVZ01000046">
    <property type="protein sequence ID" value="GKV17000.1"/>
    <property type="molecule type" value="Genomic_DNA"/>
</dbReference>
<dbReference type="Pfam" id="PF13952">
    <property type="entry name" value="DUF4216"/>
    <property type="match status" value="1"/>
</dbReference>
<protein>
    <recommendedName>
        <fullName evidence="1">DUF4216 domain-containing protein</fullName>
    </recommendedName>
</protein>
<evidence type="ECO:0000259" key="1">
    <source>
        <dbReference type="Pfam" id="PF13952"/>
    </source>
</evidence>